<evidence type="ECO:0000256" key="2">
    <source>
        <dbReference type="ARBA" id="ARBA00022803"/>
    </source>
</evidence>
<protein>
    <submittedName>
        <fullName evidence="4">Tetratricopeptide repeat protein</fullName>
    </submittedName>
</protein>
<dbReference type="RefSeq" id="WP_345534018.1">
    <property type="nucleotide sequence ID" value="NZ_BAABLD010000015.1"/>
</dbReference>
<dbReference type="SMART" id="SM00028">
    <property type="entry name" value="TPR"/>
    <property type="match status" value="5"/>
</dbReference>
<feature type="repeat" description="TPR" evidence="3">
    <location>
        <begin position="72"/>
        <end position="105"/>
    </location>
</feature>
<evidence type="ECO:0000313" key="4">
    <source>
        <dbReference type="EMBL" id="GAA5169527.1"/>
    </source>
</evidence>
<dbReference type="EMBL" id="BAABLD010000015">
    <property type="protein sequence ID" value="GAA5169527.1"/>
    <property type="molecule type" value="Genomic_DNA"/>
</dbReference>
<dbReference type="PANTHER" id="PTHR44858">
    <property type="entry name" value="TETRATRICOPEPTIDE REPEAT PROTEIN 6"/>
    <property type="match status" value="1"/>
</dbReference>
<keyword evidence="5" id="KW-1185">Reference proteome</keyword>
<evidence type="ECO:0000256" key="3">
    <source>
        <dbReference type="PROSITE-ProRule" id="PRU00339"/>
    </source>
</evidence>
<dbReference type="PROSITE" id="PS50005">
    <property type="entry name" value="TPR"/>
    <property type="match status" value="1"/>
</dbReference>
<proteinExistence type="predicted"/>
<dbReference type="Gene3D" id="3.40.50.2000">
    <property type="entry name" value="Glycogen Phosphorylase B"/>
    <property type="match status" value="1"/>
</dbReference>
<dbReference type="Pfam" id="PF13414">
    <property type="entry name" value="TPR_11"/>
    <property type="match status" value="1"/>
</dbReference>
<reference evidence="5" key="1">
    <citation type="journal article" date="2019" name="Int. J. Syst. Evol. Microbiol.">
        <title>The Global Catalogue of Microorganisms (GCM) 10K type strain sequencing project: providing services to taxonomists for standard genome sequencing and annotation.</title>
        <authorList>
            <consortium name="The Broad Institute Genomics Platform"/>
            <consortium name="The Broad Institute Genome Sequencing Center for Infectious Disease"/>
            <person name="Wu L."/>
            <person name="Ma J."/>
        </authorList>
    </citation>
    <scope>NUCLEOTIDE SEQUENCE [LARGE SCALE GENOMIC DNA]</scope>
    <source>
        <strain evidence="5">JCM 18715</strain>
    </source>
</reference>
<name>A0ABP9QZ29_9RHOO</name>
<dbReference type="InterPro" id="IPR011990">
    <property type="entry name" value="TPR-like_helical_dom_sf"/>
</dbReference>
<comment type="caution">
    <text evidence="4">The sequence shown here is derived from an EMBL/GenBank/DDBJ whole genome shotgun (WGS) entry which is preliminary data.</text>
</comment>
<accession>A0ABP9QZ29</accession>
<evidence type="ECO:0000256" key="1">
    <source>
        <dbReference type="ARBA" id="ARBA00022737"/>
    </source>
</evidence>
<dbReference type="SUPFAM" id="SSF48452">
    <property type="entry name" value="TPR-like"/>
    <property type="match status" value="1"/>
</dbReference>
<dbReference type="Pfam" id="PF13432">
    <property type="entry name" value="TPR_16"/>
    <property type="match status" value="1"/>
</dbReference>
<evidence type="ECO:0000313" key="5">
    <source>
        <dbReference type="Proteomes" id="UP001500547"/>
    </source>
</evidence>
<dbReference type="InterPro" id="IPR050498">
    <property type="entry name" value="Ycf3"/>
</dbReference>
<dbReference type="Gene3D" id="1.25.40.10">
    <property type="entry name" value="Tetratricopeptide repeat domain"/>
    <property type="match status" value="1"/>
</dbReference>
<keyword evidence="2 3" id="KW-0802">TPR repeat</keyword>
<gene>
    <name evidence="4" type="ORF">GCM10025770_31070</name>
</gene>
<keyword evidence="1" id="KW-0677">Repeat</keyword>
<dbReference type="Proteomes" id="UP001500547">
    <property type="component" value="Unassembled WGS sequence"/>
</dbReference>
<dbReference type="Pfam" id="PF14559">
    <property type="entry name" value="TPR_19"/>
    <property type="match status" value="1"/>
</dbReference>
<dbReference type="SUPFAM" id="SSF53756">
    <property type="entry name" value="UDP-Glycosyltransferase/glycogen phosphorylase"/>
    <property type="match status" value="1"/>
</dbReference>
<organism evidence="4 5">
    <name type="scientific">Viridibacterium curvum</name>
    <dbReference type="NCBI Taxonomy" id="1101404"/>
    <lineage>
        <taxon>Bacteria</taxon>
        <taxon>Pseudomonadati</taxon>
        <taxon>Pseudomonadota</taxon>
        <taxon>Betaproteobacteria</taxon>
        <taxon>Rhodocyclales</taxon>
        <taxon>Rhodocyclaceae</taxon>
        <taxon>Viridibacterium</taxon>
    </lineage>
</organism>
<dbReference type="InterPro" id="IPR019734">
    <property type="entry name" value="TPR_rpt"/>
</dbReference>
<sequence>MEEARQLFLNACDHLAAKRPADAEVLLRKALLLVPGRPSLLLNLAAALIAQQRHQEALSLCVDVCEQQPDNAVAWMNRGLCELALDDEPAALRSLQTACQLDPDNHEAHSNLAVVLSQLGQDFAALEANTRATTLCPNDAELLTSQGTLLRAVNRLDEAKAAHEHAIALDPMCVNAHWNLSLVELTRGNHARGFALAEWRWRDPAFIARTPMPSSPRWDGRSSLKGQRLLLVAEQGLGDTLQFCRFVSHLQAQGADVAIQVQSALCELLTSLLCPVHDLAKTPPAHDLHCPLMSLPGLLNVTTENTPAHVPYLTPPAERAAVWQARLGPKHQRRIGLVWRGNQALRSGRSRSLPVTLLAPLLRDDIEFFSLQKELGSADIQWLAQHPQVRSFHDSLRDFADTAALMACCDHVISIDTSVAHLAGAMGKPASIMLIHAADWRWGQQSIQGNRCPWYPTLQLFRQAKPGDWHGVIQAVAQTLS</sequence>
<dbReference type="PANTHER" id="PTHR44858:SF1">
    <property type="entry name" value="UDP-N-ACETYLGLUCOSAMINE--PEPTIDE N-ACETYLGLUCOSAMINYLTRANSFERASE SPINDLY-RELATED"/>
    <property type="match status" value="1"/>
</dbReference>